<protein>
    <submittedName>
        <fullName evidence="2">Peptidoglycan/xylan/chitin deacetylase, PgdA/CDA1 family</fullName>
    </submittedName>
</protein>
<organism evidence="2 3">
    <name type="scientific">Pseudomonas indica</name>
    <dbReference type="NCBI Taxonomy" id="137658"/>
    <lineage>
        <taxon>Bacteria</taxon>
        <taxon>Pseudomonadati</taxon>
        <taxon>Pseudomonadota</taxon>
        <taxon>Gammaproteobacteria</taxon>
        <taxon>Pseudomonadales</taxon>
        <taxon>Pseudomonadaceae</taxon>
        <taxon>Pseudomonas</taxon>
    </lineage>
</organism>
<dbReference type="InterPro" id="IPR050248">
    <property type="entry name" value="Polysacc_deacetylase_ArnD"/>
</dbReference>
<name>A0A1G9GXB0_9PSED</name>
<dbReference type="InterPro" id="IPR002509">
    <property type="entry name" value="NODB_dom"/>
</dbReference>
<dbReference type="SUPFAM" id="SSF88713">
    <property type="entry name" value="Glycoside hydrolase/deacetylase"/>
    <property type="match status" value="1"/>
</dbReference>
<evidence type="ECO:0000259" key="1">
    <source>
        <dbReference type="PROSITE" id="PS51677"/>
    </source>
</evidence>
<keyword evidence="3" id="KW-1185">Reference proteome</keyword>
<dbReference type="PROSITE" id="PS51677">
    <property type="entry name" value="NODB"/>
    <property type="match status" value="1"/>
</dbReference>
<dbReference type="Proteomes" id="UP000198706">
    <property type="component" value="Unassembled WGS sequence"/>
</dbReference>
<evidence type="ECO:0000313" key="2">
    <source>
        <dbReference type="EMBL" id="SDL05321.1"/>
    </source>
</evidence>
<dbReference type="GO" id="GO:0016810">
    <property type="term" value="F:hydrolase activity, acting on carbon-nitrogen (but not peptide) bonds"/>
    <property type="evidence" value="ECO:0007669"/>
    <property type="project" value="InterPro"/>
</dbReference>
<dbReference type="RefSeq" id="WP_212633087.1">
    <property type="nucleotide sequence ID" value="NZ_FNFD01000014.1"/>
</dbReference>
<accession>A0A1G9GXB0</accession>
<dbReference type="AlphaFoldDB" id="A0A1G9GXB0"/>
<dbReference type="STRING" id="137658.SAMN05216186_11437"/>
<feature type="domain" description="NodB homology" evidence="1">
    <location>
        <begin position="47"/>
        <end position="229"/>
    </location>
</feature>
<proteinExistence type="predicted"/>
<dbReference type="PANTHER" id="PTHR10587">
    <property type="entry name" value="GLYCOSYL TRANSFERASE-RELATED"/>
    <property type="match status" value="1"/>
</dbReference>
<dbReference type="GO" id="GO:0005975">
    <property type="term" value="P:carbohydrate metabolic process"/>
    <property type="evidence" value="ECO:0007669"/>
    <property type="project" value="InterPro"/>
</dbReference>
<dbReference type="Pfam" id="PF01522">
    <property type="entry name" value="Polysacc_deac_1"/>
    <property type="match status" value="1"/>
</dbReference>
<reference evidence="2 3" key="1">
    <citation type="submission" date="2016-10" db="EMBL/GenBank/DDBJ databases">
        <authorList>
            <person name="de Groot N.N."/>
        </authorList>
    </citation>
    <scope>NUCLEOTIDE SEQUENCE [LARGE SCALE GENOMIC DNA]</scope>
    <source>
        <strain evidence="2 3">JCM 21544</strain>
    </source>
</reference>
<dbReference type="EMBL" id="FNFD01000014">
    <property type="protein sequence ID" value="SDL05321.1"/>
    <property type="molecule type" value="Genomic_DNA"/>
</dbReference>
<gene>
    <name evidence="2" type="ORF">SAMN05216186_11437</name>
</gene>
<dbReference type="PANTHER" id="PTHR10587:SF125">
    <property type="entry name" value="POLYSACCHARIDE DEACETYLASE YHEN-RELATED"/>
    <property type="match status" value="1"/>
</dbReference>
<dbReference type="Gene3D" id="3.20.20.370">
    <property type="entry name" value="Glycoside hydrolase/deacetylase"/>
    <property type="match status" value="1"/>
</dbReference>
<sequence>MTWRRALLLTIPPLVLGALFFGAWWLVNARHFQLAGELVSRVETERKWVALTFDDGPEPGFTEELLGILAHERVPATFFLVGEAVSRNPTQARAIVEAGHELGNHSYSHRRMLFMSRETVADELERTERLLREAGYRGPLHFRPPYGKKFWTLPRYLAEHGILSITWDIEPDIGRDGPPTTESIITDVTAKVRPGSIVLLHVMSPQRTASMRAVPGVIAALHERGYRFVRLSELLDAGAAEETAQRR</sequence>
<dbReference type="InterPro" id="IPR011330">
    <property type="entry name" value="Glyco_hydro/deAcase_b/a-brl"/>
</dbReference>
<evidence type="ECO:0000313" key="3">
    <source>
        <dbReference type="Proteomes" id="UP000198706"/>
    </source>
</evidence>